<comment type="caution">
    <text evidence="1">The sequence shown here is derived from an EMBL/GenBank/DDBJ whole genome shotgun (WGS) entry which is preliminary data.</text>
</comment>
<gene>
    <name evidence="1" type="primary">Acey_s0070.g486</name>
    <name evidence="1" type="ORF">Y032_0070g486</name>
</gene>
<organism evidence="1 2">
    <name type="scientific">Ancylostoma ceylanicum</name>
    <dbReference type="NCBI Taxonomy" id="53326"/>
    <lineage>
        <taxon>Eukaryota</taxon>
        <taxon>Metazoa</taxon>
        <taxon>Ecdysozoa</taxon>
        <taxon>Nematoda</taxon>
        <taxon>Chromadorea</taxon>
        <taxon>Rhabditida</taxon>
        <taxon>Rhabditina</taxon>
        <taxon>Rhabditomorpha</taxon>
        <taxon>Strongyloidea</taxon>
        <taxon>Ancylostomatidae</taxon>
        <taxon>Ancylostomatinae</taxon>
        <taxon>Ancylostoma</taxon>
    </lineage>
</organism>
<reference evidence="2" key="1">
    <citation type="journal article" date="2015" name="Nat. Genet.">
        <title>The genome and transcriptome of the zoonotic hookworm Ancylostoma ceylanicum identify infection-specific gene families.</title>
        <authorList>
            <person name="Schwarz E.M."/>
            <person name="Hu Y."/>
            <person name="Antoshechkin I."/>
            <person name="Miller M.M."/>
            <person name="Sternberg P.W."/>
            <person name="Aroian R.V."/>
        </authorList>
    </citation>
    <scope>NUCLEOTIDE SEQUENCE</scope>
    <source>
        <strain evidence="2">HY135</strain>
    </source>
</reference>
<sequence length="205" mass="23646">MDLDLGKDGKMKTKWKESQNMRRYNTLRPWQLEESLKESQRCGNGFRYIYSLNHYSSLLARRKATYSLETLCLGSSMDNDIGLIRLISMVPSIVPLRILKAYPPICSQLQVFAVYFARKSSQMVLLCFQSCVSSELRQVLISIFSYVALLNVKNNSRCYDFISCIWTTLCMFNNSGSMYAFAFYSIYSNSYSSQFIAVVQLMSIK</sequence>
<dbReference type="Proteomes" id="UP000024635">
    <property type="component" value="Unassembled WGS sequence"/>
</dbReference>
<dbReference type="AlphaFoldDB" id="A0A016TXS4"/>
<keyword evidence="2" id="KW-1185">Reference proteome</keyword>
<evidence type="ECO:0000313" key="1">
    <source>
        <dbReference type="EMBL" id="EYC07536.1"/>
    </source>
</evidence>
<evidence type="ECO:0000313" key="2">
    <source>
        <dbReference type="Proteomes" id="UP000024635"/>
    </source>
</evidence>
<protein>
    <submittedName>
        <fullName evidence="1">Uncharacterized protein</fullName>
    </submittedName>
</protein>
<name>A0A016TXS4_9BILA</name>
<dbReference type="EMBL" id="JARK01001406">
    <property type="protein sequence ID" value="EYC07536.1"/>
    <property type="molecule type" value="Genomic_DNA"/>
</dbReference>
<accession>A0A016TXS4</accession>
<proteinExistence type="predicted"/>